<reference evidence="1" key="2">
    <citation type="submission" date="2023-06" db="EMBL/GenBank/DDBJ databases">
        <authorList>
            <consortium name="Lawrence Berkeley National Laboratory"/>
            <person name="Haridas S."/>
            <person name="Hensen N."/>
            <person name="Bonometti L."/>
            <person name="Westerberg I."/>
            <person name="Brannstrom I.O."/>
            <person name="Guillou S."/>
            <person name="Cros-Aarteil S."/>
            <person name="Calhoun S."/>
            <person name="Kuo A."/>
            <person name="Mondo S."/>
            <person name="Pangilinan J."/>
            <person name="Riley R."/>
            <person name="Labutti K."/>
            <person name="Andreopoulos B."/>
            <person name="Lipzen A."/>
            <person name="Chen C."/>
            <person name="Yanf M."/>
            <person name="Daum C."/>
            <person name="Ng V."/>
            <person name="Clum A."/>
            <person name="Steindorff A."/>
            <person name="Ohm R."/>
            <person name="Martin F."/>
            <person name="Silar P."/>
            <person name="Natvig D."/>
            <person name="Lalanne C."/>
            <person name="Gautier V."/>
            <person name="Ament-Velasquez S.L."/>
            <person name="Kruys A."/>
            <person name="Hutchinson M.I."/>
            <person name="Powell A.J."/>
            <person name="Barry K."/>
            <person name="Miller A.N."/>
            <person name="Grigoriev I.V."/>
            <person name="Debuchy R."/>
            <person name="Gladieux P."/>
            <person name="Thoren M.H."/>
            <person name="Johannesson H."/>
        </authorList>
    </citation>
    <scope>NUCLEOTIDE SEQUENCE</scope>
    <source>
        <strain evidence="1">CBS 958.72</strain>
    </source>
</reference>
<name>A0AAE0K3G1_9PEZI</name>
<accession>A0AAE0K3G1</accession>
<protein>
    <submittedName>
        <fullName evidence="1">Uncharacterized protein</fullName>
    </submittedName>
</protein>
<dbReference type="EMBL" id="JAULSN010000006">
    <property type="protein sequence ID" value="KAK3369306.1"/>
    <property type="molecule type" value="Genomic_DNA"/>
</dbReference>
<sequence>MNTPEAQSNNKSPLNNVSLGPRDCLSLWTCMKKLESAEYALPSSLDPNNALPAADAVRKPTVVQWEAALKAELDKWMTDPGSPFDALRDQLRSERYLTQAPLGPPRPALGDKSG</sequence>
<evidence type="ECO:0000313" key="1">
    <source>
        <dbReference type="EMBL" id="KAK3369306.1"/>
    </source>
</evidence>
<gene>
    <name evidence="1" type="ORF">B0T24DRAFT_707794</name>
</gene>
<keyword evidence="2" id="KW-1185">Reference proteome</keyword>
<dbReference type="Proteomes" id="UP001287356">
    <property type="component" value="Unassembled WGS sequence"/>
</dbReference>
<proteinExistence type="predicted"/>
<evidence type="ECO:0000313" key="2">
    <source>
        <dbReference type="Proteomes" id="UP001287356"/>
    </source>
</evidence>
<reference evidence="1" key="1">
    <citation type="journal article" date="2023" name="Mol. Phylogenet. Evol.">
        <title>Genome-scale phylogeny and comparative genomics of the fungal order Sordariales.</title>
        <authorList>
            <person name="Hensen N."/>
            <person name="Bonometti L."/>
            <person name="Westerberg I."/>
            <person name="Brannstrom I.O."/>
            <person name="Guillou S."/>
            <person name="Cros-Aarteil S."/>
            <person name="Calhoun S."/>
            <person name="Haridas S."/>
            <person name="Kuo A."/>
            <person name="Mondo S."/>
            <person name="Pangilinan J."/>
            <person name="Riley R."/>
            <person name="LaButti K."/>
            <person name="Andreopoulos B."/>
            <person name="Lipzen A."/>
            <person name="Chen C."/>
            <person name="Yan M."/>
            <person name="Daum C."/>
            <person name="Ng V."/>
            <person name="Clum A."/>
            <person name="Steindorff A."/>
            <person name="Ohm R.A."/>
            <person name="Martin F."/>
            <person name="Silar P."/>
            <person name="Natvig D.O."/>
            <person name="Lalanne C."/>
            <person name="Gautier V."/>
            <person name="Ament-Velasquez S.L."/>
            <person name="Kruys A."/>
            <person name="Hutchinson M.I."/>
            <person name="Powell A.J."/>
            <person name="Barry K."/>
            <person name="Miller A.N."/>
            <person name="Grigoriev I.V."/>
            <person name="Debuchy R."/>
            <person name="Gladieux P."/>
            <person name="Hiltunen Thoren M."/>
            <person name="Johannesson H."/>
        </authorList>
    </citation>
    <scope>NUCLEOTIDE SEQUENCE</scope>
    <source>
        <strain evidence="1">CBS 958.72</strain>
    </source>
</reference>
<comment type="caution">
    <text evidence="1">The sequence shown here is derived from an EMBL/GenBank/DDBJ whole genome shotgun (WGS) entry which is preliminary data.</text>
</comment>
<organism evidence="1 2">
    <name type="scientific">Lasiosphaeria ovina</name>
    <dbReference type="NCBI Taxonomy" id="92902"/>
    <lineage>
        <taxon>Eukaryota</taxon>
        <taxon>Fungi</taxon>
        <taxon>Dikarya</taxon>
        <taxon>Ascomycota</taxon>
        <taxon>Pezizomycotina</taxon>
        <taxon>Sordariomycetes</taxon>
        <taxon>Sordariomycetidae</taxon>
        <taxon>Sordariales</taxon>
        <taxon>Lasiosphaeriaceae</taxon>
        <taxon>Lasiosphaeria</taxon>
    </lineage>
</organism>
<dbReference type="AlphaFoldDB" id="A0AAE0K3G1"/>